<organism evidence="1 2">
    <name type="scientific">Lepagella muris</name>
    <dbReference type="NCBI Taxonomy" id="3032870"/>
    <lineage>
        <taxon>Bacteria</taxon>
        <taxon>Pseudomonadati</taxon>
        <taxon>Bacteroidota</taxon>
        <taxon>Bacteroidia</taxon>
        <taxon>Bacteroidales</taxon>
        <taxon>Muribaculaceae</taxon>
        <taxon>Lepagella</taxon>
    </lineage>
</organism>
<sequence>MVGAHTWESLGFPATNRFIDEIIVHCSATKEGVDYSIDKIDASHKARKFSSYVDTNGKTRYIGYHHIILRDGTIVKCRPETKIGCHASGHNTRSIGVCYIGGLDARDTNGTMIKDTRTPQQKASLITVIKDIKKRYGTIARVIGHRDTSPDLNGNGVIEPYEFIKGCPCFDAIPEYSKL</sequence>
<accession>A0AC61RGS6</accession>
<keyword evidence="2" id="KW-1185">Reference proteome</keyword>
<name>A0AC61RGS6_9BACT</name>
<reference evidence="1" key="1">
    <citation type="submission" date="2019-04" db="EMBL/GenBank/DDBJ databases">
        <title>Microbes associate with the intestines of laboratory mice.</title>
        <authorList>
            <person name="Navarre W."/>
            <person name="Wong E."/>
            <person name="Huang K."/>
            <person name="Tropini C."/>
            <person name="Ng K."/>
            <person name="Yu B."/>
        </authorList>
    </citation>
    <scope>NUCLEOTIDE SEQUENCE</scope>
    <source>
        <strain evidence="1">NM04_E33</strain>
    </source>
</reference>
<comment type="caution">
    <text evidence="1">The sequence shown here is derived from an EMBL/GenBank/DDBJ whole genome shotgun (WGS) entry which is preliminary data.</text>
</comment>
<evidence type="ECO:0000313" key="2">
    <source>
        <dbReference type="Proteomes" id="UP000306319"/>
    </source>
</evidence>
<gene>
    <name evidence="1" type="ORF">E5331_07900</name>
</gene>
<dbReference type="EMBL" id="SRYB01000009">
    <property type="protein sequence ID" value="TGY79073.1"/>
    <property type="molecule type" value="Genomic_DNA"/>
</dbReference>
<dbReference type="Proteomes" id="UP000306319">
    <property type="component" value="Unassembled WGS sequence"/>
</dbReference>
<proteinExistence type="predicted"/>
<evidence type="ECO:0000313" key="1">
    <source>
        <dbReference type="EMBL" id="TGY79073.1"/>
    </source>
</evidence>
<protein>
    <submittedName>
        <fullName evidence="1">N-acetylmuramoyl-L-alanine amidase</fullName>
    </submittedName>
</protein>